<evidence type="ECO:0000313" key="1">
    <source>
        <dbReference type="EMBL" id="GKV46051.1"/>
    </source>
</evidence>
<gene>
    <name evidence="1" type="ORF">SLEP1_g53064</name>
</gene>
<keyword evidence="2" id="KW-1185">Reference proteome</keyword>
<evidence type="ECO:0000313" key="2">
    <source>
        <dbReference type="Proteomes" id="UP001054252"/>
    </source>
</evidence>
<protein>
    <submittedName>
        <fullName evidence="1">Uncharacterized protein</fullName>
    </submittedName>
</protein>
<accession>A0AAV5M8D4</accession>
<dbReference type="EMBL" id="BPVZ01000201">
    <property type="protein sequence ID" value="GKV46051.1"/>
    <property type="molecule type" value="Genomic_DNA"/>
</dbReference>
<name>A0AAV5M8D4_9ROSI</name>
<proteinExistence type="predicted"/>
<sequence length="144" mass="16108">MGTSADEADFNSKNQRPFLRSLESLSCSKPLGKGRTRVQGRIKEARRSFDALCAHKWARIPPLFHTLCACFQKFTRMEHANYWTWILFFKLWDLELSTGNLAGSPNVSCNCEVELQSSTTCTTPLTTGAMNSTAAGGDSELFQY</sequence>
<organism evidence="1 2">
    <name type="scientific">Rubroshorea leprosula</name>
    <dbReference type="NCBI Taxonomy" id="152421"/>
    <lineage>
        <taxon>Eukaryota</taxon>
        <taxon>Viridiplantae</taxon>
        <taxon>Streptophyta</taxon>
        <taxon>Embryophyta</taxon>
        <taxon>Tracheophyta</taxon>
        <taxon>Spermatophyta</taxon>
        <taxon>Magnoliopsida</taxon>
        <taxon>eudicotyledons</taxon>
        <taxon>Gunneridae</taxon>
        <taxon>Pentapetalae</taxon>
        <taxon>rosids</taxon>
        <taxon>malvids</taxon>
        <taxon>Malvales</taxon>
        <taxon>Dipterocarpaceae</taxon>
        <taxon>Rubroshorea</taxon>
    </lineage>
</organism>
<reference evidence="1 2" key="1">
    <citation type="journal article" date="2021" name="Commun. Biol.">
        <title>The genome of Shorea leprosula (Dipterocarpaceae) highlights the ecological relevance of drought in aseasonal tropical rainforests.</title>
        <authorList>
            <person name="Ng K.K.S."/>
            <person name="Kobayashi M.J."/>
            <person name="Fawcett J.A."/>
            <person name="Hatakeyama M."/>
            <person name="Paape T."/>
            <person name="Ng C.H."/>
            <person name="Ang C.C."/>
            <person name="Tnah L.H."/>
            <person name="Lee C.T."/>
            <person name="Nishiyama T."/>
            <person name="Sese J."/>
            <person name="O'Brien M.J."/>
            <person name="Copetti D."/>
            <person name="Mohd Noor M.I."/>
            <person name="Ong R.C."/>
            <person name="Putra M."/>
            <person name="Sireger I.Z."/>
            <person name="Indrioko S."/>
            <person name="Kosugi Y."/>
            <person name="Izuno A."/>
            <person name="Isagi Y."/>
            <person name="Lee S.L."/>
            <person name="Shimizu K.K."/>
        </authorList>
    </citation>
    <scope>NUCLEOTIDE SEQUENCE [LARGE SCALE GENOMIC DNA]</scope>
    <source>
        <strain evidence="1">214</strain>
    </source>
</reference>
<comment type="caution">
    <text evidence="1">The sequence shown here is derived from an EMBL/GenBank/DDBJ whole genome shotgun (WGS) entry which is preliminary data.</text>
</comment>
<dbReference type="Proteomes" id="UP001054252">
    <property type="component" value="Unassembled WGS sequence"/>
</dbReference>
<dbReference type="AlphaFoldDB" id="A0AAV5M8D4"/>